<dbReference type="Proteomes" id="UP001589532">
    <property type="component" value="Unassembled WGS sequence"/>
</dbReference>
<dbReference type="EMBL" id="JBHMBW010000104">
    <property type="protein sequence ID" value="MFB9631356.1"/>
    <property type="molecule type" value="Genomic_DNA"/>
</dbReference>
<evidence type="ECO:0000313" key="2">
    <source>
        <dbReference type="Proteomes" id="UP001589532"/>
    </source>
</evidence>
<proteinExistence type="predicted"/>
<evidence type="ECO:0000313" key="1">
    <source>
        <dbReference type="EMBL" id="MFB9631356.1"/>
    </source>
</evidence>
<name>A0ABV5SI52_9ACTN</name>
<keyword evidence="2" id="KW-1185">Reference proteome</keyword>
<evidence type="ECO:0008006" key="3">
    <source>
        <dbReference type="Google" id="ProtNLM"/>
    </source>
</evidence>
<dbReference type="RefSeq" id="WP_344999975.1">
    <property type="nucleotide sequence ID" value="NZ_BAAAXV010000009.1"/>
</dbReference>
<protein>
    <recommendedName>
        <fullName evidence="3">MerR family transcriptional regulator</fullName>
    </recommendedName>
</protein>
<comment type="caution">
    <text evidence="1">The sequence shown here is derived from an EMBL/GenBank/DDBJ whole genome shotgun (WGS) entry which is preliminary data.</text>
</comment>
<sequence>MDPEPISAQDAAARLRRRPATVRKWRERYGARIVGREQRRDYFDWHDLATIDGCIARGEEVPATPEQRDALRASLRERWQGAA</sequence>
<accession>A0ABV5SI52</accession>
<organism evidence="1 2">
    <name type="scientific">Nonomuraea helvata</name>
    <dbReference type="NCBI Taxonomy" id="37484"/>
    <lineage>
        <taxon>Bacteria</taxon>
        <taxon>Bacillati</taxon>
        <taxon>Actinomycetota</taxon>
        <taxon>Actinomycetes</taxon>
        <taxon>Streptosporangiales</taxon>
        <taxon>Streptosporangiaceae</taxon>
        <taxon>Nonomuraea</taxon>
    </lineage>
</organism>
<gene>
    <name evidence="1" type="ORF">ACFFSA_50570</name>
</gene>
<reference evidence="1 2" key="1">
    <citation type="submission" date="2024-09" db="EMBL/GenBank/DDBJ databases">
        <authorList>
            <person name="Sun Q."/>
            <person name="Mori K."/>
        </authorList>
    </citation>
    <scope>NUCLEOTIDE SEQUENCE [LARGE SCALE GENOMIC DNA]</scope>
    <source>
        <strain evidence="1 2">JCM 3143</strain>
    </source>
</reference>